<reference evidence="2 3" key="1">
    <citation type="submission" date="2018-11" db="EMBL/GenBank/DDBJ databases">
        <title>Genome sequence and assembly of Colletotrichum sidae.</title>
        <authorList>
            <person name="Gan P."/>
            <person name="Shirasu K."/>
        </authorList>
    </citation>
    <scope>NUCLEOTIDE SEQUENCE [LARGE SCALE GENOMIC DNA]</scope>
    <source>
        <strain evidence="2 3">CBS 518.97</strain>
    </source>
</reference>
<proteinExistence type="predicted"/>
<accession>A0A4V3I3A8</accession>
<sequence length="140" mass="16537">MYQPPPTDQSTFESQAHYNLQATEDVEEDHGFEENKFPVEIPKRPNYRPKPLRWPFIVCVVALLSALMALVIFAKYKVDFVDNNLYIRHDNDHVKNARFSIKDHHDHVRDVRFNLVYSKRRGAINPPPWEITGDEHHFIV</sequence>
<dbReference type="AlphaFoldDB" id="A0A4V3I3A8"/>
<name>A0A4V3I3A8_9PEZI</name>
<feature type="transmembrane region" description="Helical" evidence="1">
    <location>
        <begin position="54"/>
        <end position="74"/>
    </location>
</feature>
<evidence type="ECO:0000256" key="1">
    <source>
        <dbReference type="SAM" id="Phobius"/>
    </source>
</evidence>
<keyword evidence="1" id="KW-0812">Transmembrane</keyword>
<keyword evidence="1" id="KW-1133">Transmembrane helix</keyword>
<evidence type="ECO:0000313" key="3">
    <source>
        <dbReference type="Proteomes" id="UP000295604"/>
    </source>
</evidence>
<keyword evidence="3" id="KW-1185">Reference proteome</keyword>
<dbReference type="Proteomes" id="UP000295604">
    <property type="component" value="Unassembled WGS sequence"/>
</dbReference>
<keyword evidence="1" id="KW-0472">Membrane</keyword>
<dbReference type="EMBL" id="QAPF01000072">
    <property type="protein sequence ID" value="TEA18075.1"/>
    <property type="molecule type" value="Genomic_DNA"/>
</dbReference>
<evidence type="ECO:0000313" key="2">
    <source>
        <dbReference type="EMBL" id="TEA18075.1"/>
    </source>
</evidence>
<gene>
    <name evidence="2" type="ORF">C8034_v011348</name>
</gene>
<comment type="caution">
    <text evidence="2">The sequence shown here is derived from an EMBL/GenBank/DDBJ whole genome shotgun (WGS) entry which is preliminary data.</text>
</comment>
<organism evidence="2 3">
    <name type="scientific">Colletotrichum sidae</name>
    <dbReference type="NCBI Taxonomy" id="1347389"/>
    <lineage>
        <taxon>Eukaryota</taxon>
        <taxon>Fungi</taxon>
        <taxon>Dikarya</taxon>
        <taxon>Ascomycota</taxon>
        <taxon>Pezizomycotina</taxon>
        <taxon>Sordariomycetes</taxon>
        <taxon>Hypocreomycetidae</taxon>
        <taxon>Glomerellales</taxon>
        <taxon>Glomerellaceae</taxon>
        <taxon>Colletotrichum</taxon>
        <taxon>Colletotrichum orbiculare species complex</taxon>
    </lineage>
</organism>
<protein>
    <submittedName>
        <fullName evidence="2">Uncharacterized protein</fullName>
    </submittedName>
</protein>